<dbReference type="NCBIfam" id="TIGR02537">
    <property type="entry name" value="arch_flag_Nterm"/>
    <property type="match status" value="1"/>
</dbReference>
<dbReference type="PANTHER" id="PTHR35903">
    <property type="entry name" value="FLAGELLIN B1"/>
    <property type="match status" value="1"/>
</dbReference>
<dbReference type="Pfam" id="PF01917">
    <property type="entry name" value="Flagellin_arch-type"/>
    <property type="match status" value="1"/>
</dbReference>
<comment type="function">
    <text evidence="4">Flagellin is the subunit protein which polymerizes to form the filaments of archaeal flagella.</text>
</comment>
<keyword evidence="3 4" id="KW-0974">Archaeal flagellum</keyword>
<comment type="subcellular location">
    <subcellularLocation>
        <location evidence="1 4">Archaeal flagellum</location>
    </subcellularLocation>
</comment>
<dbReference type="RefSeq" id="WP_094529813.1">
    <property type="nucleotide sequence ID" value="NZ_NHPJ01000026.1"/>
</dbReference>
<dbReference type="Proteomes" id="UP000216308">
    <property type="component" value="Unassembled WGS sequence"/>
</dbReference>
<evidence type="ECO:0000256" key="5">
    <source>
        <dbReference type="SAM" id="Phobius"/>
    </source>
</evidence>
<evidence type="ECO:0000313" key="7">
    <source>
        <dbReference type="Proteomes" id="UP000216308"/>
    </source>
</evidence>
<accession>A0A256IQ18</accession>
<keyword evidence="5" id="KW-0472">Membrane</keyword>
<dbReference type="GO" id="GO:0005198">
    <property type="term" value="F:structural molecule activity"/>
    <property type="evidence" value="ECO:0007669"/>
    <property type="project" value="InterPro"/>
</dbReference>
<name>A0A256IQ18_9EURY</name>
<comment type="caution">
    <text evidence="6">The sequence shown here is derived from an EMBL/GenBank/DDBJ whole genome shotgun (WGS) entry which is preliminary data.</text>
</comment>
<keyword evidence="5" id="KW-1133">Transmembrane helix</keyword>
<dbReference type="PANTHER" id="PTHR35903:SF1">
    <property type="entry name" value="FLAGELLIN B1"/>
    <property type="match status" value="1"/>
</dbReference>
<evidence type="ECO:0000256" key="1">
    <source>
        <dbReference type="ARBA" id="ARBA00004618"/>
    </source>
</evidence>
<dbReference type="GO" id="GO:0097589">
    <property type="term" value="C:archaeal-type flagellum"/>
    <property type="evidence" value="ECO:0007669"/>
    <property type="project" value="UniProtKB-SubCell"/>
</dbReference>
<dbReference type="EMBL" id="NHPJ01000026">
    <property type="protein sequence ID" value="OYR58659.1"/>
    <property type="molecule type" value="Genomic_DNA"/>
</dbReference>
<evidence type="ECO:0000313" key="6">
    <source>
        <dbReference type="EMBL" id="OYR58659.1"/>
    </source>
</evidence>
<evidence type="ECO:0000256" key="4">
    <source>
        <dbReference type="RuleBase" id="RU361282"/>
    </source>
</evidence>
<evidence type="ECO:0000256" key="3">
    <source>
        <dbReference type="ARBA" id="ARBA00022440"/>
    </source>
</evidence>
<organism evidence="6 7">
    <name type="scientific">Halorubrum halodurans</name>
    <dbReference type="NCBI Taxonomy" id="1383851"/>
    <lineage>
        <taxon>Archaea</taxon>
        <taxon>Methanobacteriati</taxon>
        <taxon>Methanobacteriota</taxon>
        <taxon>Stenosarchaea group</taxon>
        <taxon>Halobacteria</taxon>
        <taxon>Halobacteriales</taxon>
        <taxon>Haloferacaceae</taxon>
        <taxon>Halorubrum</taxon>
    </lineage>
</organism>
<reference evidence="6 7" key="1">
    <citation type="journal article" date="2014" name="Front. Microbiol.">
        <title>Population and genomic analysis of the genus Halorubrum.</title>
        <authorList>
            <person name="Fullmer M.S."/>
            <person name="Soucy S.M."/>
            <person name="Swithers K.S."/>
            <person name="Makkay A.M."/>
            <person name="Wheeler R."/>
            <person name="Ventosa A."/>
            <person name="Gogarten J.P."/>
            <person name="Papke R.T."/>
        </authorList>
    </citation>
    <scope>NUCLEOTIDE SEQUENCE [LARGE SCALE GENOMIC DNA]</scope>
    <source>
        <strain evidence="6 7">Cb34</strain>
    </source>
</reference>
<proteinExistence type="inferred from homology"/>
<keyword evidence="5" id="KW-0812">Transmembrane</keyword>
<keyword evidence="7" id="KW-1185">Reference proteome</keyword>
<gene>
    <name evidence="6" type="ORF">DJ70_02460</name>
</gene>
<dbReference type="AlphaFoldDB" id="A0A256IQ18"/>
<dbReference type="GO" id="GO:0097588">
    <property type="term" value="P:archaeal or bacterial-type flagellum-dependent cell motility"/>
    <property type="evidence" value="ECO:0007669"/>
    <property type="project" value="InterPro"/>
</dbReference>
<evidence type="ECO:0000256" key="2">
    <source>
        <dbReference type="ARBA" id="ARBA00010256"/>
    </source>
</evidence>
<dbReference type="InterPro" id="IPR002774">
    <property type="entry name" value="Flagellin_arc-type"/>
</dbReference>
<dbReference type="InterPro" id="IPR013373">
    <property type="entry name" value="Flagellin/pilin_N_arc"/>
</dbReference>
<dbReference type="OrthoDB" id="102632at2157"/>
<sequence length="187" mass="19165">MFEKIINEEERGQVGIGTLIVFIAMVLVAAIAAGVLINTAGFLQTQAEATGEESTAQVTNNVDVVSAVGTGDPIDTVTLVLKKSSGSDPIDLTQTEIQYVGPGDVVTAQLDDGDVSRSVVSGSSADILEAQSDRIEVVITLSGSNGFSGTSTLTAGDEAEITLTTASGAQTYETLRVGDPASDPEDL</sequence>
<protein>
    <recommendedName>
        <fullName evidence="4">Flagellin</fullName>
    </recommendedName>
</protein>
<comment type="similarity">
    <text evidence="2 4">Belongs to the archaeal flagellin family.</text>
</comment>
<feature type="transmembrane region" description="Helical" evidence="5">
    <location>
        <begin position="12"/>
        <end position="37"/>
    </location>
</feature>